<dbReference type="EMBL" id="JNVC02000001">
    <property type="protein sequence ID" value="KEZ53456.1"/>
    <property type="molecule type" value="Genomic_DNA"/>
</dbReference>
<organism evidence="2 3">
    <name type="scientific">Metabacillus indicus</name>
    <name type="common">Bacillus indicus</name>
    <dbReference type="NCBI Taxonomy" id="246786"/>
    <lineage>
        <taxon>Bacteria</taxon>
        <taxon>Bacillati</taxon>
        <taxon>Bacillota</taxon>
        <taxon>Bacilli</taxon>
        <taxon>Bacillales</taxon>
        <taxon>Bacillaceae</taxon>
        <taxon>Metabacillus</taxon>
    </lineage>
</organism>
<dbReference type="OrthoDB" id="2449457at2"/>
<dbReference type="InterPro" id="IPR018728">
    <property type="entry name" value="DUF2268"/>
</dbReference>
<dbReference type="STRING" id="246786.GS18_0200205"/>
<dbReference type="Pfam" id="PF10026">
    <property type="entry name" value="DUF2268"/>
    <property type="match status" value="1"/>
</dbReference>
<evidence type="ECO:0000259" key="1">
    <source>
        <dbReference type="Pfam" id="PF10026"/>
    </source>
</evidence>
<evidence type="ECO:0000313" key="2">
    <source>
        <dbReference type="EMBL" id="KEZ53456.1"/>
    </source>
</evidence>
<sequence length="261" mass="30205">MTVIKTNEWLGESTDHLKICGRLKPYFHNSSTREISGYLHSFGMYKGEEAGRLLFADLKKNKVWDIVRADEALLKKEWSGPDVPVFILPADAANRKMRDEFGGKSGLAFHDKLFLFLSDNSKRDIQTILTHEYHHVCRLAKDPKKERDYTLMDAVILEGLAENAVRVRMGEEYAGSWTKRYTKDQVQSFYEKILKPNLELKSDSRKFTQIMFGTGFYPKMLGYAAGYHIVKDYMEKTKINMTDLFFVSSDEIVNKSFIKPK</sequence>
<accession>A0A084H1J4</accession>
<name>A0A084H1J4_METID</name>
<comment type="caution">
    <text evidence="2">The sequence shown here is derived from an EMBL/GenBank/DDBJ whole genome shotgun (WGS) entry which is preliminary data.</text>
</comment>
<protein>
    <recommendedName>
        <fullName evidence="1">DUF2268 domain-containing protein</fullName>
    </recommendedName>
</protein>
<proteinExistence type="predicted"/>
<dbReference type="AlphaFoldDB" id="A0A084H1J4"/>
<reference evidence="2 3" key="1">
    <citation type="journal article" date="2005" name="Int. J. Syst. Evol. Microbiol.">
        <title>Bacillus cibi sp. nov., isolated from jeotgal, a traditional Korean fermented seafood.</title>
        <authorList>
            <person name="Yoon J.H."/>
            <person name="Lee C.H."/>
            <person name="Oh T.K."/>
        </authorList>
    </citation>
    <scope>NUCLEOTIDE SEQUENCE [LARGE SCALE GENOMIC DNA]</scope>
    <source>
        <strain evidence="2 3">DSM 16189</strain>
    </source>
</reference>
<evidence type="ECO:0000313" key="3">
    <source>
        <dbReference type="Proteomes" id="UP000028549"/>
    </source>
</evidence>
<dbReference type="Proteomes" id="UP000028549">
    <property type="component" value="Unassembled WGS sequence"/>
</dbReference>
<feature type="domain" description="DUF2268" evidence="1">
    <location>
        <begin position="63"/>
        <end position="253"/>
    </location>
</feature>
<gene>
    <name evidence="2" type="ORF">GS18_0200205</name>
</gene>
<keyword evidence="3" id="KW-1185">Reference proteome</keyword>
<dbReference type="RefSeq" id="WP_029282647.1">
    <property type="nucleotide sequence ID" value="NZ_CP176757.1"/>
</dbReference>